<sequence length="1028" mass="108671">MSMISQSAKLRLASWAVLILLAFTAIAVAAEPPVNIHCPCEIKRINETKAVATFSIAFQKEVDESGILNVKLIGGDSINLVSAGYYVLGDVAIDSVAYSANPVALQVAIPLNYRPSIDTFISLVLMDSEDSFLDQVNFIEIAEEYYNSGGSSGSADSKLMVNEAVDFQYDDSTFSIEMPSISSTDKRSSNEYLNLTIAVGNDEGSYYEAALVEVVVSYDDDGNTSIAASGDLNFSLTSSNFTDEPEFRHIEVYFARGDDFVMYYRLETFGEDSLPPYDDVWTNIDTITDSDNDGISDFNERIIGSSSTEQNSLGTSVIEVAFTVGTAADNTFLGGSNLEASIAQQVTSANVAFSDVGLDIEIQNVGIFMVGDDSTLTGSDALDVMADRSGIFAGLDDKFTRQPDLIVHYSTKDVADTGGVAYLAGQVNDGIIDFRNRYDIGSNVGVVAIDNSSLTLVHEIGHMMGLSHSRKQAEGAVSATFPWAVGYGQDDNFATIMAYESAFNATGMRFFSTPDRLCAGPGIDKTPCGIDDSDTLNGAYSVKALSITALQVSAISNGLPPVMSISGPDPLYISDPNLAADLVAVAVDVEDGDISSSITSEIVVINNPRIEHDYEQRYTVVDSDGNVGKGYRSIFITAEDIDTDNDGLVDYLDDDDDNDGVIDTLDAFPLDASEQLDTDLDGIGNNADSDDDGDEIEDSSDAFPLDAAESVDTDGDGVGNNTDTDDDGDGVLDSADSFPLNASESLDTDGDGIGNNADPDDDGDGVEDTSDELPLDATETIDTDNDGIGNNADEDDDGDGVADISDAFPLIDLAGLTDTDSDGIPNDCDTACIDLGMSADDDDDGDGVNDAIDLYPLDGRYVQDSDGDGMPDAWESAYGLNPNDPSDAASDQDNDGIVALDEFLAGTPPSGSLDIDGNGQYDALTDGLLFLRDMFGLDGDSLVNGTVASDANYTESADIESRIELLGSLIDIDGNGEVDALTDGLLILRYLFGLEGDALINGVVAGNATRTTASDIESHLESLKPGTL</sequence>
<evidence type="ECO:0000256" key="2">
    <source>
        <dbReference type="SAM" id="SignalP"/>
    </source>
</evidence>
<name>A0A520MC70_9GAMM</name>
<gene>
    <name evidence="3" type="ORF">EVB03_09385</name>
</gene>
<protein>
    <submittedName>
        <fullName evidence="3">Uncharacterized protein</fullName>
    </submittedName>
</protein>
<dbReference type="InterPro" id="IPR024079">
    <property type="entry name" value="MetalloPept_cat_dom_sf"/>
</dbReference>
<evidence type="ECO:0000313" key="4">
    <source>
        <dbReference type="Proteomes" id="UP000315889"/>
    </source>
</evidence>
<dbReference type="Gene3D" id="3.40.390.10">
    <property type="entry name" value="Collagenase (Catalytic Domain)"/>
    <property type="match status" value="1"/>
</dbReference>
<dbReference type="GO" id="GO:0008237">
    <property type="term" value="F:metallopeptidase activity"/>
    <property type="evidence" value="ECO:0007669"/>
    <property type="project" value="InterPro"/>
</dbReference>
<feature type="chain" id="PRO_5021961444" evidence="2">
    <location>
        <begin position="30"/>
        <end position="1028"/>
    </location>
</feature>
<feature type="signal peptide" evidence="2">
    <location>
        <begin position="1"/>
        <end position="29"/>
    </location>
</feature>
<accession>A0A520MC70</accession>
<feature type="region of interest" description="Disordered" evidence="1">
    <location>
        <begin position="675"/>
        <end position="801"/>
    </location>
</feature>
<dbReference type="EMBL" id="SHBP01000023">
    <property type="protein sequence ID" value="RZO18820.1"/>
    <property type="molecule type" value="Genomic_DNA"/>
</dbReference>
<feature type="compositionally biased region" description="Acidic residues" evidence="1">
    <location>
        <begin position="758"/>
        <end position="785"/>
    </location>
</feature>
<dbReference type="Proteomes" id="UP000315889">
    <property type="component" value="Unassembled WGS sequence"/>
</dbReference>
<dbReference type="Gene3D" id="4.10.1080.10">
    <property type="entry name" value="TSP type-3 repeat"/>
    <property type="match status" value="2"/>
</dbReference>
<proteinExistence type="predicted"/>
<dbReference type="InterPro" id="IPR028974">
    <property type="entry name" value="TSP_type-3_rpt"/>
</dbReference>
<dbReference type="GO" id="GO:0005509">
    <property type="term" value="F:calcium ion binding"/>
    <property type="evidence" value="ECO:0007669"/>
    <property type="project" value="InterPro"/>
</dbReference>
<dbReference type="PROSITE" id="PS00018">
    <property type="entry name" value="EF_HAND_1"/>
    <property type="match status" value="1"/>
</dbReference>
<dbReference type="AlphaFoldDB" id="A0A520MC70"/>
<organism evidence="3 4">
    <name type="scientific">SAR92 clade bacterium</name>
    <dbReference type="NCBI Taxonomy" id="2315479"/>
    <lineage>
        <taxon>Bacteria</taxon>
        <taxon>Pseudomonadati</taxon>
        <taxon>Pseudomonadota</taxon>
        <taxon>Gammaproteobacteria</taxon>
        <taxon>Cellvibrionales</taxon>
        <taxon>Porticoccaceae</taxon>
        <taxon>SAR92 clade</taxon>
    </lineage>
</organism>
<keyword evidence="2" id="KW-0732">Signal</keyword>
<dbReference type="InterPro" id="IPR018247">
    <property type="entry name" value="EF_Hand_1_Ca_BS"/>
</dbReference>
<dbReference type="PANTHER" id="PTHR10199">
    <property type="entry name" value="THROMBOSPONDIN"/>
    <property type="match status" value="1"/>
</dbReference>
<evidence type="ECO:0000256" key="1">
    <source>
        <dbReference type="SAM" id="MobiDB-lite"/>
    </source>
</evidence>
<dbReference type="SUPFAM" id="SSF55486">
    <property type="entry name" value="Metalloproteases ('zincins'), catalytic domain"/>
    <property type="match status" value="1"/>
</dbReference>
<feature type="compositionally biased region" description="Acidic residues" evidence="1">
    <location>
        <begin position="688"/>
        <end position="700"/>
    </location>
</feature>
<reference evidence="3 4" key="1">
    <citation type="submission" date="2019-02" db="EMBL/GenBank/DDBJ databases">
        <title>Prokaryotic population dynamics and viral predation in marine succession experiment using metagenomics: the confinement effect.</title>
        <authorList>
            <person name="Haro-Moreno J.M."/>
            <person name="Rodriguez-Valera F."/>
            <person name="Lopez-Perez M."/>
        </authorList>
    </citation>
    <scope>NUCLEOTIDE SEQUENCE [LARGE SCALE GENOMIC DNA]</scope>
    <source>
        <strain evidence="3">MED-G170</strain>
    </source>
</reference>
<evidence type="ECO:0000313" key="3">
    <source>
        <dbReference type="EMBL" id="RZO18820.1"/>
    </source>
</evidence>
<comment type="caution">
    <text evidence="3">The sequence shown here is derived from an EMBL/GenBank/DDBJ whole genome shotgun (WGS) entry which is preliminary data.</text>
</comment>
<dbReference type="SUPFAM" id="SSF103647">
    <property type="entry name" value="TSP type-3 repeat"/>
    <property type="match status" value="1"/>
</dbReference>
<dbReference type="Pfam" id="PF13688">
    <property type="entry name" value="Reprolysin_5"/>
    <property type="match status" value="1"/>
</dbReference>